<dbReference type="InterPro" id="IPR010033">
    <property type="entry name" value="HAD_SF_ppase_IIIC"/>
</dbReference>
<dbReference type="InterPro" id="IPR023214">
    <property type="entry name" value="HAD_sf"/>
</dbReference>
<dbReference type="InterPro" id="IPR049369">
    <property type="entry name" value="BF1531-like_N"/>
</dbReference>
<dbReference type="Proteomes" id="UP000886845">
    <property type="component" value="Unassembled WGS sequence"/>
</dbReference>
<dbReference type="Gene3D" id="3.40.50.1110">
    <property type="entry name" value="SGNH hydrolase"/>
    <property type="match status" value="1"/>
</dbReference>
<organism evidence="2 3">
    <name type="scientific">Candidatus Spyradenecus faecavium</name>
    <dbReference type="NCBI Taxonomy" id="2840947"/>
    <lineage>
        <taxon>Bacteria</taxon>
        <taxon>Pseudomonadati</taxon>
        <taxon>Lentisphaerota</taxon>
        <taxon>Lentisphaeria</taxon>
        <taxon>Lentisphaerales</taxon>
        <taxon>Lentisphaeraceae</taxon>
        <taxon>Lentisphaeraceae incertae sedis</taxon>
        <taxon>Candidatus Spyradenecus</taxon>
    </lineage>
</organism>
<dbReference type="NCBIfam" id="TIGR01686">
    <property type="entry name" value="FkbH"/>
    <property type="match status" value="1"/>
</dbReference>
<feature type="domain" description="BF1531-like N-terminal" evidence="1">
    <location>
        <begin position="72"/>
        <end position="164"/>
    </location>
</feature>
<accession>A0A9D1NMQ1</accession>
<sequence>MKLALFADSATPFVERALTRLTGAEVRAWPFSWPTAVRPELEAFAPDWVLVWACAEAGRFPDVAPLLALPFRFLVPNLVTRDDGTMGSLALSEPASLRARILAWNARLADLARAHANLSLVDLDGVQARLGRAKTFDPRLWEAASMALTPEAAEAFAGRVADVVRAAAGHVRKVLVTDLDGTLWDGIVSEVGPEGIDPEGPGRRAYRAWLRALADRGVLLAVASHNDPDVARAAFDRPGLGLAPADFLAFEADWGPKPDMLRRIAARLHVGTDALVFVDDRPEQRAQVREALPEVAVPEMPDDPARWVESLAGLNLFEAAQLTADDRLRAQSLRDEAARAEAAAALSPEAYLASLEQELTAEPLGPGNLARAAQLTQRCNQFNMRGTRHTEGDLAGRRGWVYRLRDRFGDLGAIAAVVLEGDFIETWVISCRALNRGVERLILDHLRAQCPTLHGAYVPTARNARCANVYKEHGVPTP</sequence>
<gene>
    <name evidence="2" type="ORF">IAC79_02520</name>
</gene>
<evidence type="ECO:0000259" key="1">
    <source>
        <dbReference type="Pfam" id="PF21211"/>
    </source>
</evidence>
<reference evidence="2" key="2">
    <citation type="journal article" date="2021" name="PeerJ">
        <title>Extensive microbial diversity within the chicken gut microbiome revealed by metagenomics and culture.</title>
        <authorList>
            <person name="Gilroy R."/>
            <person name="Ravi A."/>
            <person name="Getino M."/>
            <person name="Pursley I."/>
            <person name="Horton D.L."/>
            <person name="Alikhan N.F."/>
            <person name="Baker D."/>
            <person name="Gharbi K."/>
            <person name="Hall N."/>
            <person name="Watson M."/>
            <person name="Adriaenssens E.M."/>
            <person name="Foster-Nyarko E."/>
            <person name="Jarju S."/>
            <person name="Secka A."/>
            <person name="Antonio M."/>
            <person name="Oren A."/>
            <person name="Chaudhuri R.R."/>
            <person name="La Ragione R."/>
            <person name="Hildebrand F."/>
            <person name="Pallen M.J."/>
        </authorList>
    </citation>
    <scope>NUCLEOTIDE SEQUENCE</scope>
    <source>
        <strain evidence="2">35461</strain>
    </source>
</reference>
<dbReference type="Gene3D" id="3.40.50.1000">
    <property type="entry name" value="HAD superfamily/HAD-like"/>
    <property type="match status" value="1"/>
</dbReference>
<proteinExistence type="predicted"/>
<reference evidence="2" key="1">
    <citation type="submission" date="2020-10" db="EMBL/GenBank/DDBJ databases">
        <authorList>
            <person name="Gilroy R."/>
        </authorList>
    </citation>
    <scope>NUCLEOTIDE SEQUENCE</scope>
    <source>
        <strain evidence="2">35461</strain>
    </source>
</reference>
<dbReference type="Pfam" id="PF21211">
    <property type="entry name" value="FkbH_N"/>
    <property type="match status" value="1"/>
</dbReference>
<name>A0A9D1NMQ1_9BACT</name>
<evidence type="ECO:0000313" key="2">
    <source>
        <dbReference type="EMBL" id="HIV08973.1"/>
    </source>
</evidence>
<dbReference type="NCBIfam" id="TIGR01681">
    <property type="entry name" value="HAD-SF-IIIC"/>
    <property type="match status" value="1"/>
</dbReference>
<dbReference type="InterPro" id="IPR036514">
    <property type="entry name" value="SGNH_hydro_sf"/>
</dbReference>
<dbReference type="InterPro" id="IPR036412">
    <property type="entry name" value="HAD-like_sf"/>
</dbReference>
<evidence type="ECO:0000313" key="3">
    <source>
        <dbReference type="Proteomes" id="UP000886845"/>
    </source>
</evidence>
<dbReference type="SUPFAM" id="SSF56784">
    <property type="entry name" value="HAD-like"/>
    <property type="match status" value="1"/>
</dbReference>
<dbReference type="GO" id="GO:0016788">
    <property type="term" value="F:hydrolase activity, acting on ester bonds"/>
    <property type="evidence" value="ECO:0007669"/>
    <property type="project" value="UniProtKB-ARBA"/>
</dbReference>
<dbReference type="AlphaFoldDB" id="A0A9D1NMQ1"/>
<comment type="caution">
    <text evidence="2">The sequence shown here is derived from an EMBL/GenBank/DDBJ whole genome shotgun (WGS) entry which is preliminary data.</text>
</comment>
<dbReference type="InterPro" id="IPR010037">
    <property type="entry name" value="FkbH_domain"/>
</dbReference>
<dbReference type="EMBL" id="DVOR01000080">
    <property type="protein sequence ID" value="HIV08973.1"/>
    <property type="molecule type" value="Genomic_DNA"/>
</dbReference>
<protein>
    <submittedName>
        <fullName evidence="2">HAD-IIIC family phosphatase</fullName>
    </submittedName>
</protein>